<dbReference type="EMBL" id="CM023479">
    <property type="protein sequence ID" value="KAH7973945.1"/>
    <property type="molecule type" value="Genomic_DNA"/>
</dbReference>
<sequence>MCPNPMQNVMVISTSSHEHAVCYTAVENITVAEQQHEVNAYVAAPHATCKGVIRRIAIEDGPEPRLARPGRPPEPRARFKSPSPFVGGLSIVPEGVAARGLGWAQVSQRDKGRQQLPRPGAVAVQHQQPSPSAPPSPSGRWDCRRQQPRHVG</sequence>
<gene>
    <name evidence="1" type="ORF">HPB49_007607</name>
</gene>
<keyword evidence="2" id="KW-1185">Reference proteome</keyword>
<name>A0ACB8DN39_DERSI</name>
<comment type="caution">
    <text evidence="1">The sequence shown here is derived from an EMBL/GenBank/DDBJ whole genome shotgun (WGS) entry which is preliminary data.</text>
</comment>
<evidence type="ECO:0000313" key="2">
    <source>
        <dbReference type="Proteomes" id="UP000821865"/>
    </source>
</evidence>
<dbReference type="Proteomes" id="UP000821865">
    <property type="component" value="Chromosome 10"/>
</dbReference>
<accession>A0ACB8DN39</accession>
<protein>
    <submittedName>
        <fullName evidence="1">Uncharacterized protein</fullName>
    </submittedName>
</protein>
<proteinExistence type="predicted"/>
<reference evidence="1" key="1">
    <citation type="submission" date="2020-05" db="EMBL/GenBank/DDBJ databases">
        <title>Large-scale comparative analyses of tick genomes elucidate their genetic diversity and vector capacities.</title>
        <authorList>
            <person name="Jia N."/>
            <person name="Wang J."/>
            <person name="Shi W."/>
            <person name="Du L."/>
            <person name="Sun Y."/>
            <person name="Zhan W."/>
            <person name="Jiang J."/>
            <person name="Wang Q."/>
            <person name="Zhang B."/>
            <person name="Ji P."/>
            <person name="Sakyi L.B."/>
            <person name="Cui X."/>
            <person name="Yuan T."/>
            <person name="Jiang B."/>
            <person name="Yang W."/>
            <person name="Lam T.T.-Y."/>
            <person name="Chang Q."/>
            <person name="Ding S."/>
            <person name="Wang X."/>
            <person name="Zhu J."/>
            <person name="Ruan X."/>
            <person name="Zhao L."/>
            <person name="Wei J."/>
            <person name="Que T."/>
            <person name="Du C."/>
            <person name="Cheng J."/>
            <person name="Dai P."/>
            <person name="Han X."/>
            <person name="Huang E."/>
            <person name="Gao Y."/>
            <person name="Liu J."/>
            <person name="Shao H."/>
            <person name="Ye R."/>
            <person name="Li L."/>
            <person name="Wei W."/>
            <person name="Wang X."/>
            <person name="Wang C."/>
            <person name="Yang T."/>
            <person name="Huo Q."/>
            <person name="Li W."/>
            <person name="Guo W."/>
            <person name="Chen H."/>
            <person name="Zhou L."/>
            <person name="Ni X."/>
            <person name="Tian J."/>
            <person name="Zhou Y."/>
            <person name="Sheng Y."/>
            <person name="Liu T."/>
            <person name="Pan Y."/>
            <person name="Xia L."/>
            <person name="Li J."/>
            <person name="Zhao F."/>
            <person name="Cao W."/>
        </authorList>
    </citation>
    <scope>NUCLEOTIDE SEQUENCE</scope>
    <source>
        <strain evidence="1">Dsil-2018</strain>
    </source>
</reference>
<organism evidence="1 2">
    <name type="scientific">Dermacentor silvarum</name>
    <name type="common">Tick</name>
    <dbReference type="NCBI Taxonomy" id="543639"/>
    <lineage>
        <taxon>Eukaryota</taxon>
        <taxon>Metazoa</taxon>
        <taxon>Ecdysozoa</taxon>
        <taxon>Arthropoda</taxon>
        <taxon>Chelicerata</taxon>
        <taxon>Arachnida</taxon>
        <taxon>Acari</taxon>
        <taxon>Parasitiformes</taxon>
        <taxon>Ixodida</taxon>
        <taxon>Ixodoidea</taxon>
        <taxon>Ixodidae</taxon>
        <taxon>Rhipicephalinae</taxon>
        <taxon>Dermacentor</taxon>
    </lineage>
</organism>
<evidence type="ECO:0000313" key="1">
    <source>
        <dbReference type="EMBL" id="KAH7973945.1"/>
    </source>
</evidence>